<dbReference type="EMBL" id="LAZR01005273">
    <property type="protein sequence ID" value="KKN01333.1"/>
    <property type="molecule type" value="Genomic_DNA"/>
</dbReference>
<name>A0A0F9Q7K4_9ZZZZ</name>
<gene>
    <name evidence="1" type="ORF">LCGC14_1128790</name>
</gene>
<comment type="caution">
    <text evidence="1">The sequence shown here is derived from an EMBL/GenBank/DDBJ whole genome shotgun (WGS) entry which is preliminary data.</text>
</comment>
<dbReference type="AlphaFoldDB" id="A0A0F9Q7K4"/>
<proteinExistence type="predicted"/>
<reference evidence="1" key="1">
    <citation type="journal article" date="2015" name="Nature">
        <title>Complex archaea that bridge the gap between prokaryotes and eukaryotes.</title>
        <authorList>
            <person name="Spang A."/>
            <person name="Saw J.H."/>
            <person name="Jorgensen S.L."/>
            <person name="Zaremba-Niedzwiedzka K."/>
            <person name="Martijn J."/>
            <person name="Lind A.E."/>
            <person name="van Eijk R."/>
            <person name="Schleper C."/>
            <person name="Guy L."/>
            <person name="Ettema T.J."/>
        </authorList>
    </citation>
    <scope>NUCLEOTIDE SEQUENCE</scope>
</reference>
<evidence type="ECO:0000313" key="1">
    <source>
        <dbReference type="EMBL" id="KKN01333.1"/>
    </source>
</evidence>
<organism evidence="1">
    <name type="scientific">marine sediment metagenome</name>
    <dbReference type="NCBI Taxonomy" id="412755"/>
    <lineage>
        <taxon>unclassified sequences</taxon>
        <taxon>metagenomes</taxon>
        <taxon>ecological metagenomes</taxon>
    </lineage>
</organism>
<protein>
    <submittedName>
        <fullName evidence="1">Uncharacterized protein</fullName>
    </submittedName>
</protein>
<accession>A0A0F9Q7K4</accession>
<sequence>MPATAGAIAGAKLVGGSLVIPALTAGAVATDVALGATAYGAYSTYQQGQYQEDLYKDQAAQSIREGEQITEASRFEERESRIEGRELRARQYLQFAKGGVVPGTGTPLLVGEETAVDIERDIQRGKYGFGLESQRRYFEAGIQRKKGKAASRAGIWRAGSSLLTGAYRVASIYS</sequence>